<accession>A0ABW5YJT0</accession>
<sequence>MYFVLKSKNINKWVSSLFFVIIVLLFKYDLNIPFRVGSADGISNYNFELIQDFILYVLTIFLLSYFINKLVIPFGK</sequence>
<dbReference type="RefSeq" id="WP_379810838.1">
    <property type="nucleotide sequence ID" value="NZ_JBHUPC010000012.1"/>
</dbReference>
<keyword evidence="1" id="KW-1133">Transmembrane helix</keyword>
<evidence type="ECO:0000256" key="1">
    <source>
        <dbReference type="SAM" id="Phobius"/>
    </source>
</evidence>
<name>A0ABW5YJT0_9FLAO</name>
<evidence type="ECO:0000313" key="3">
    <source>
        <dbReference type="Proteomes" id="UP001597534"/>
    </source>
</evidence>
<dbReference type="EMBL" id="JBHUPC010000012">
    <property type="protein sequence ID" value="MFD2891273.1"/>
    <property type="molecule type" value="Genomic_DNA"/>
</dbReference>
<keyword evidence="3" id="KW-1185">Reference proteome</keyword>
<comment type="caution">
    <text evidence="2">The sequence shown here is derived from an EMBL/GenBank/DDBJ whole genome shotgun (WGS) entry which is preliminary data.</text>
</comment>
<dbReference type="Proteomes" id="UP001597534">
    <property type="component" value="Unassembled WGS sequence"/>
</dbReference>
<keyword evidence="1" id="KW-0472">Membrane</keyword>
<feature type="transmembrane region" description="Helical" evidence="1">
    <location>
        <begin position="12"/>
        <end position="28"/>
    </location>
</feature>
<protein>
    <submittedName>
        <fullName evidence="2">Uncharacterized protein</fullName>
    </submittedName>
</protein>
<feature type="transmembrane region" description="Helical" evidence="1">
    <location>
        <begin position="53"/>
        <end position="72"/>
    </location>
</feature>
<evidence type="ECO:0000313" key="2">
    <source>
        <dbReference type="EMBL" id="MFD2891273.1"/>
    </source>
</evidence>
<keyword evidence="1" id="KW-0812">Transmembrane</keyword>
<gene>
    <name evidence="2" type="ORF">ACFS5J_04510</name>
</gene>
<proteinExistence type="predicted"/>
<organism evidence="2 3">
    <name type="scientific">Flavobacterium chuncheonense</name>
    <dbReference type="NCBI Taxonomy" id="2026653"/>
    <lineage>
        <taxon>Bacteria</taxon>
        <taxon>Pseudomonadati</taxon>
        <taxon>Bacteroidota</taxon>
        <taxon>Flavobacteriia</taxon>
        <taxon>Flavobacteriales</taxon>
        <taxon>Flavobacteriaceae</taxon>
        <taxon>Flavobacterium</taxon>
    </lineage>
</organism>
<reference evidence="3" key="1">
    <citation type="journal article" date="2019" name="Int. J. Syst. Evol. Microbiol.">
        <title>The Global Catalogue of Microorganisms (GCM) 10K type strain sequencing project: providing services to taxonomists for standard genome sequencing and annotation.</title>
        <authorList>
            <consortium name="The Broad Institute Genomics Platform"/>
            <consortium name="The Broad Institute Genome Sequencing Center for Infectious Disease"/>
            <person name="Wu L."/>
            <person name="Ma J."/>
        </authorList>
    </citation>
    <scope>NUCLEOTIDE SEQUENCE [LARGE SCALE GENOMIC DNA]</scope>
    <source>
        <strain evidence="3">KCTC 22671</strain>
    </source>
</reference>